<proteinExistence type="predicted"/>
<reference evidence="1" key="1">
    <citation type="submission" date="2023-05" db="EMBL/GenBank/DDBJ databases">
        <authorList>
            <consortium name="ELIXIR-Norway"/>
        </authorList>
    </citation>
    <scope>NUCLEOTIDE SEQUENCE</scope>
</reference>
<sequence length="260" mass="27235">MAAAAVAGLERPRRTGGGRRSTPAQVRGLRQMRHPRPRSRGLGSAGGGMWKRAIRGGGGTQRILIPPNAGPSSHLGPCHRARLRALRLPLPSRLLGEDPATSPFRGPAPEYDSAPAPVVFPVPARSPAIPLIRPRTIGRQVPDASTNESLPGPAYSATEAPWTVSVASPIRAPPARPQPPHWPNFRGTGTWPGSEAPPPKPGSVPPSPAPAHSRCLSNWAQLGSRPFSVRRGPDARAARSAGPEPGGGRRKPEPSRLGSG</sequence>
<organism evidence="1 2">
    <name type="scientific">Rangifer tarandus platyrhynchus</name>
    <name type="common">Svalbard reindeer</name>
    <dbReference type="NCBI Taxonomy" id="3082113"/>
    <lineage>
        <taxon>Eukaryota</taxon>
        <taxon>Metazoa</taxon>
        <taxon>Chordata</taxon>
        <taxon>Craniata</taxon>
        <taxon>Vertebrata</taxon>
        <taxon>Euteleostomi</taxon>
        <taxon>Mammalia</taxon>
        <taxon>Eutheria</taxon>
        <taxon>Laurasiatheria</taxon>
        <taxon>Artiodactyla</taxon>
        <taxon>Ruminantia</taxon>
        <taxon>Pecora</taxon>
        <taxon>Cervidae</taxon>
        <taxon>Odocoileinae</taxon>
        <taxon>Rangifer</taxon>
    </lineage>
</organism>
<evidence type="ECO:0000313" key="2">
    <source>
        <dbReference type="Proteomes" id="UP001162501"/>
    </source>
</evidence>
<evidence type="ECO:0000313" key="1">
    <source>
        <dbReference type="EMBL" id="CAN0428461.1"/>
    </source>
</evidence>
<protein>
    <submittedName>
        <fullName evidence="1">Uncharacterized protein</fullName>
    </submittedName>
</protein>
<gene>
    <name evidence="1" type="ORF">MRATA1EN22A_LOCUS18571</name>
</gene>
<dbReference type="EMBL" id="OX596087">
    <property type="protein sequence ID" value="CAN0428461.1"/>
    <property type="molecule type" value="Genomic_DNA"/>
</dbReference>
<dbReference type="Proteomes" id="UP001162501">
    <property type="component" value="Chromosome 3"/>
</dbReference>
<reference evidence="1" key="2">
    <citation type="submission" date="2025-03" db="EMBL/GenBank/DDBJ databases">
        <authorList>
            <consortium name="ELIXIR-Norway"/>
            <consortium name="Elixir Norway"/>
        </authorList>
    </citation>
    <scope>NUCLEOTIDE SEQUENCE</scope>
</reference>
<name>A0AC59ZHV2_RANTA</name>
<accession>A0AC59ZHV2</accession>